<dbReference type="InterPro" id="IPR005344">
    <property type="entry name" value="TMEM33/Pom33"/>
</dbReference>
<dbReference type="GO" id="GO:0005783">
    <property type="term" value="C:endoplasmic reticulum"/>
    <property type="evidence" value="ECO:0007669"/>
    <property type="project" value="TreeGrafter"/>
</dbReference>
<evidence type="ECO:0000256" key="5">
    <source>
        <dbReference type="ARBA" id="ARBA00023136"/>
    </source>
</evidence>
<feature type="region of interest" description="Disordered" evidence="6">
    <location>
        <begin position="1"/>
        <end position="20"/>
    </location>
</feature>
<dbReference type="Proteomes" id="UP000660262">
    <property type="component" value="Unassembled WGS sequence"/>
</dbReference>
<comment type="subcellular location">
    <subcellularLocation>
        <location evidence="1">Membrane</location>
        <topology evidence="1">Multi-pass membrane protein</topology>
    </subcellularLocation>
</comment>
<keyword evidence="4 7" id="KW-1133">Transmembrane helix</keyword>
<dbReference type="OrthoDB" id="536910at2759"/>
<gene>
    <name evidence="8" type="ORF">PPROV_000315300</name>
</gene>
<evidence type="ECO:0000256" key="2">
    <source>
        <dbReference type="ARBA" id="ARBA00007322"/>
    </source>
</evidence>
<dbReference type="GO" id="GO:0016020">
    <property type="term" value="C:membrane"/>
    <property type="evidence" value="ECO:0007669"/>
    <property type="project" value="UniProtKB-SubCell"/>
</dbReference>
<keyword evidence="5 7" id="KW-0472">Membrane</keyword>
<keyword evidence="9" id="KW-1185">Reference proteome</keyword>
<evidence type="ECO:0000256" key="4">
    <source>
        <dbReference type="ARBA" id="ARBA00022989"/>
    </source>
</evidence>
<dbReference type="GO" id="GO:0071786">
    <property type="term" value="P:endoplasmic reticulum tubular network organization"/>
    <property type="evidence" value="ECO:0007669"/>
    <property type="project" value="TreeGrafter"/>
</dbReference>
<evidence type="ECO:0000256" key="6">
    <source>
        <dbReference type="SAM" id="MobiDB-lite"/>
    </source>
</evidence>
<organism evidence="8 9">
    <name type="scientific">Pycnococcus provasolii</name>
    <dbReference type="NCBI Taxonomy" id="41880"/>
    <lineage>
        <taxon>Eukaryota</taxon>
        <taxon>Viridiplantae</taxon>
        <taxon>Chlorophyta</taxon>
        <taxon>Pseudoscourfieldiophyceae</taxon>
        <taxon>Pseudoscourfieldiales</taxon>
        <taxon>Pycnococcaceae</taxon>
        <taxon>Pycnococcus</taxon>
    </lineage>
</organism>
<name>A0A830HGG8_9CHLO</name>
<comment type="caution">
    <text evidence="8">The sequence shown here is derived from an EMBL/GenBank/DDBJ whole genome shotgun (WGS) entry which is preliminary data.</text>
</comment>
<proteinExistence type="inferred from homology"/>
<feature type="transmembrane region" description="Helical" evidence="7">
    <location>
        <begin position="24"/>
        <end position="46"/>
    </location>
</feature>
<feature type="compositionally biased region" description="Pro residues" evidence="6">
    <location>
        <begin position="1"/>
        <end position="12"/>
    </location>
</feature>
<feature type="transmembrane region" description="Helical" evidence="7">
    <location>
        <begin position="131"/>
        <end position="150"/>
    </location>
</feature>
<dbReference type="Pfam" id="PF03661">
    <property type="entry name" value="TMEM33_Pom33"/>
    <property type="match status" value="1"/>
</dbReference>
<dbReference type="AlphaFoldDB" id="A0A830HGG8"/>
<evidence type="ECO:0000256" key="7">
    <source>
        <dbReference type="SAM" id="Phobius"/>
    </source>
</evidence>
<dbReference type="InterPro" id="IPR051645">
    <property type="entry name" value="PER33/POM33_regulator"/>
</dbReference>
<comment type="similarity">
    <text evidence="2">Belongs to the PER33/POM33 family.</text>
</comment>
<evidence type="ECO:0000313" key="9">
    <source>
        <dbReference type="Proteomes" id="UP000660262"/>
    </source>
</evidence>
<dbReference type="PANTHER" id="PTHR12703">
    <property type="entry name" value="TRANSMEMBRANE PROTEIN 33"/>
    <property type="match status" value="1"/>
</dbReference>
<keyword evidence="3 7" id="KW-0812">Transmembrane</keyword>
<accession>A0A830HGG8</accession>
<evidence type="ECO:0000313" key="8">
    <source>
        <dbReference type="EMBL" id="GHP04399.1"/>
    </source>
</evidence>
<protein>
    <submittedName>
        <fullName evidence="8">Uncharacterized protein</fullName>
    </submittedName>
</protein>
<evidence type="ECO:0000256" key="3">
    <source>
        <dbReference type="ARBA" id="ARBA00022692"/>
    </source>
</evidence>
<evidence type="ECO:0000256" key="1">
    <source>
        <dbReference type="ARBA" id="ARBA00004141"/>
    </source>
</evidence>
<dbReference type="PANTHER" id="PTHR12703:SF4">
    <property type="entry name" value="TRANSMEMBRANE PROTEIN 33"/>
    <property type="match status" value="1"/>
</dbReference>
<sequence>MSTQPQPPPPSSSPTQTRASNTQIAATAASLVMILASALSWILPLLRKPALAKRAYVMALQCALFVHGSRAVTNMRQRMIAEATATRAPTDTWRERLALVANVFPHIAATTDFQYSFATIIFFSTATTRPVAVALIPTTVLAIYHVVVFFNGKIGQSMLWRGYGGNKAMAFLRSHQQQALMLNAQAEVVALPLLLIHAFAGGKTAAGYVMAFAYAQYLRLRYKCADARRYHVDLWNRIYASVASVTNRVGMTPLLDRFAGYLAR</sequence>
<dbReference type="EMBL" id="BNJQ01000007">
    <property type="protein sequence ID" value="GHP04399.1"/>
    <property type="molecule type" value="Genomic_DNA"/>
</dbReference>
<feature type="transmembrane region" description="Helical" evidence="7">
    <location>
        <begin position="189"/>
        <end position="213"/>
    </location>
</feature>
<dbReference type="GO" id="GO:0061024">
    <property type="term" value="P:membrane organization"/>
    <property type="evidence" value="ECO:0007669"/>
    <property type="project" value="TreeGrafter"/>
</dbReference>
<reference evidence="8" key="1">
    <citation type="submission" date="2020-10" db="EMBL/GenBank/DDBJ databases">
        <title>Unveiling of a novel bifunctional photoreceptor, Dualchrome1, isolated from a cosmopolitan green alga.</title>
        <authorList>
            <person name="Suzuki S."/>
            <person name="Kawachi M."/>
        </authorList>
    </citation>
    <scope>NUCLEOTIDE SEQUENCE</scope>
    <source>
        <strain evidence="8">NIES 2893</strain>
    </source>
</reference>